<dbReference type="InterPro" id="IPR029044">
    <property type="entry name" value="Nucleotide-diphossugar_trans"/>
</dbReference>
<reference evidence="5 6" key="1">
    <citation type="submission" date="2024-04" db="EMBL/GenBank/DDBJ databases">
        <title>Polymorphospora sp. isolated from Baiyangdian Lake in Xiong'an New Area.</title>
        <authorList>
            <person name="Zhang X."/>
            <person name="Liu J."/>
        </authorList>
    </citation>
    <scope>NUCLEOTIDE SEQUENCE [LARGE SCALE GENOMIC DNA]</scope>
    <source>
        <strain evidence="5 6">2-325</strain>
    </source>
</reference>
<evidence type="ECO:0000313" key="5">
    <source>
        <dbReference type="EMBL" id="MFB6398122.1"/>
    </source>
</evidence>
<dbReference type="Gene3D" id="3.90.550.10">
    <property type="entry name" value="Spore Coat Polysaccharide Biosynthesis Protein SpsA, Chain A"/>
    <property type="match status" value="1"/>
</dbReference>
<keyword evidence="1 5" id="KW-0808">Transferase</keyword>
<gene>
    <name evidence="5" type="ORF">AAFH96_34355</name>
</gene>
<protein>
    <submittedName>
        <fullName evidence="5">NTP transferase domain-containing protein</fullName>
    </submittedName>
</protein>
<evidence type="ECO:0000256" key="4">
    <source>
        <dbReference type="ARBA" id="ARBA00023134"/>
    </source>
</evidence>
<dbReference type="SUPFAM" id="SSF53448">
    <property type="entry name" value="Nucleotide-diphospho-sugar transferases"/>
    <property type="match status" value="1"/>
</dbReference>
<sequence length="145" mass="14006">MREPTWVVVVPVKRLATAKSRLRGALADPGAEAHAGLALAIALDTVAAVLACPPVDRVLVVTDDPIAGPALAALGASVVPDVPDAGLNAAVAHGASLATDRWVAALAADLPALRPADLAGALREALGGLTVGGPAVGGAGEGGPA</sequence>
<keyword evidence="6" id="KW-1185">Reference proteome</keyword>
<dbReference type="EMBL" id="JBCGDC010000201">
    <property type="protein sequence ID" value="MFB6398122.1"/>
    <property type="molecule type" value="Genomic_DNA"/>
</dbReference>
<dbReference type="RefSeq" id="WP_375736990.1">
    <property type="nucleotide sequence ID" value="NZ_JBCGDC010000201.1"/>
</dbReference>
<dbReference type="InterPro" id="IPR002835">
    <property type="entry name" value="CofC"/>
</dbReference>
<name>A0ABV5D1H7_9ACTN</name>
<dbReference type="PANTHER" id="PTHR40392:SF1">
    <property type="entry name" value="2-PHOSPHO-L-LACTATE GUANYLYLTRANSFERASE"/>
    <property type="match status" value="1"/>
</dbReference>
<evidence type="ECO:0000256" key="1">
    <source>
        <dbReference type="ARBA" id="ARBA00022679"/>
    </source>
</evidence>
<dbReference type="Proteomes" id="UP001582793">
    <property type="component" value="Unassembled WGS sequence"/>
</dbReference>
<comment type="caution">
    <text evidence="5">The sequence shown here is derived from an EMBL/GenBank/DDBJ whole genome shotgun (WGS) entry which is preliminary data.</text>
</comment>
<dbReference type="PANTHER" id="PTHR40392">
    <property type="entry name" value="2-PHOSPHO-L-LACTATE GUANYLYLTRANSFERASE"/>
    <property type="match status" value="1"/>
</dbReference>
<dbReference type="Pfam" id="PF01983">
    <property type="entry name" value="CofC"/>
    <property type="match status" value="1"/>
</dbReference>
<accession>A0ABV5D1H7</accession>
<evidence type="ECO:0000256" key="3">
    <source>
        <dbReference type="ARBA" id="ARBA00022741"/>
    </source>
</evidence>
<keyword evidence="2" id="KW-0548">Nucleotidyltransferase</keyword>
<dbReference type="GO" id="GO:0016740">
    <property type="term" value="F:transferase activity"/>
    <property type="evidence" value="ECO:0007669"/>
    <property type="project" value="UniProtKB-KW"/>
</dbReference>
<keyword evidence="3" id="KW-0547">Nucleotide-binding</keyword>
<evidence type="ECO:0000313" key="6">
    <source>
        <dbReference type="Proteomes" id="UP001582793"/>
    </source>
</evidence>
<keyword evidence="4" id="KW-0342">GTP-binding</keyword>
<evidence type="ECO:0000256" key="2">
    <source>
        <dbReference type="ARBA" id="ARBA00022695"/>
    </source>
</evidence>
<feature type="non-terminal residue" evidence="5">
    <location>
        <position position="145"/>
    </location>
</feature>
<proteinExistence type="predicted"/>
<organism evidence="5 6">
    <name type="scientific">Polymorphospora lycopeni</name>
    <dbReference type="NCBI Taxonomy" id="3140240"/>
    <lineage>
        <taxon>Bacteria</taxon>
        <taxon>Bacillati</taxon>
        <taxon>Actinomycetota</taxon>
        <taxon>Actinomycetes</taxon>
        <taxon>Micromonosporales</taxon>
        <taxon>Micromonosporaceae</taxon>
        <taxon>Polymorphospora</taxon>
    </lineage>
</organism>